<evidence type="ECO:0000313" key="3">
    <source>
        <dbReference type="EMBL" id="VVA94434.1"/>
    </source>
</evidence>
<gene>
    <name evidence="3" type="ORF">ANE_LOCUS4879</name>
</gene>
<accession>A0A565B003</accession>
<dbReference type="SUPFAM" id="SSF49503">
    <property type="entry name" value="Cupredoxins"/>
    <property type="match status" value="1"/>
</dbReference>
<keyword evidence="1" id="KW-1133">Transmembrane helix</keyword>
<dbReference type="Proteomes" id="UP000489600">
    <property type="component" value="Unassembled WGS sequence"/>
</dbReference>
<evidence type="ECO:0000313" key="4">
    <source>
        <dbReference type="Proteomes" id="UP000489600"/>
    </source>
</evidence>
<keyword evidence="1" id="KW-0812">Transmembrane</keyword>
<dbReference type="PANTHER" id="PTHR33021:SF485">
    <property type="entry name" value="PHYTOCYANIN DOMAIN-CONTAINING PROTEIN"/>
    <property type="match status" value="1"/>
</dbReference>
<evidence type="ECO:0000259" key="2">
    <source>
        <dbReference type="PROSITE" id="PS51485"/>
    </source>
</evidence>
<dbReference type="EMBL" id="CABITT030000002">
    <property type="protein sequence ID" value="VVA94434.1"/>
    <property type="molecule type" value="Genomic_DNA"/>
</dbReference>
<proteinExistence type="predicted"/>
<dbReference type="GO" id="GO:0009055">
    <property type="term" value="F:electron transfer activity"/>
    <property type="evidence" value="ECO:0007669"/>
    <property type="project" value="InterPro"/>
</dbReference>
<evidence type="ECO:0000256" key="1">
    <source>
        <dbReference type="SAM" id="Phobius"/>
    </source>
</evidence>
<organism evidence="3 4">
    <name type="scientific">Arabis nemorensis</name>
    <dbReference type="NCBI Taxonomy" id="586526"/>
    <lineage>
        <taxon>Eukaryota</taxon>
        <taxon>Viridiplantae</taxon>
        <taxon>Streptophyta</taxon>
        <taxon>Embryophyta</taxon>
        <taxon>Tracheophyta</taxon>
        <taxon>Spermatophyta</taxon>
        <taxon>Magnoliopsida</taxon>
        <taxon>eudicotyledons</taxon>
        <taxon>Gunneridae</taxon>
        <taxon>Pentapetalae</taxon>
        <taxon>rosids</taxon>
        <taxon>malvids</taxon>
        <taxon>Brassicales</taxon>
        <taxon>Brassicaceae</taxon>
        <taxon>Arabideae</taxon>
        <taxon>Arabis</taxon>
    </lineage>
</organism>
<reference evidence="3" key="1">
    <citation type="submission" date="2019-07" db="EMBL/GenBank/DDBJ databases">
        <authorList>
            <person name="Dittberner H."/>
        </authorList>
    </citation>
    <scope>NUCLEOTIDE SEQUENCE [LARGE SCALE GENOMIC DNA]</scope>
</reference>
<dbReference type="CDD" id="cd11013">
    <property type="entry name" value="Plantacyanin"/>
    <property type="match status" value="1"/>
</dbReference>
<keyword evidence="4" id="KW-1185">Reference proteome</keyword>
<dbReference type="PANTHER" id="PTHR33021">
    <property type="entry name" value="BLUE COPPER PROTEIN"/>
    <property type="match status" value="1"/>
</dbReference>
<dbReference type="AlphaFoldDB" id="A0A565B003"/>
<protein>
    <recommendedName>
        <fullName evidence="2">Phytocyanin domain-containing protein</fullName>
    </recommendedName>
</protein>
<dbReference type="InterPro" id="IPR039391">
    <property type="entry name" value="Phytocyanin-like"/>
</dbReference>
<dbReference type="Gene3D" id="2.60.40.420">
    <property type="entry name" value="Cupredoxins - blue copper proteins"/>
    <property type="match status" value="1"/>
</dbReference>
<dbReference type="Pfam" id="PF02298">
    <property type="entry name" value="Cu_bind_like"/>
    <property type="match status" value="1"/>
</dbReference>
<feature type="transmembrane region" description="Helical" evidence="1">
    <location>
        <begin position="6"/>
        <end position="29"/>
    </location>
</feature>
<sequence length="141" mass="15729">MARSSGHVSYVAATVPMAIFMTVLCLLLATDMTHAWRRPATYYLGGKDGWDPVIPMDSWTRGKTFYAGDILVFKYDGQESNLWVVNRTGYETCTPNDGAKEYDSGNDRIRLPYGMSYYIGVFYQPDCSAGLKMAVKALAPK</sequence>
<name>A0A565B003_9BRAS</name>
<dbReference type="InterPro" id="IPR003245">
    <property type="entry name" value="Phytocyanin_dom"/>
</dbReference>
<dbReference type="PROSITE" id="PS51485">
    <property type="entry name" value="PHYTOCYANIN"/>
    <property type="match status" value="1"/>
</dbReference>
<dbReference type="InterPro" id="IPR008972">
    <property type="entry name" value="Cupredoxin"/>
</dbReference>
<dbReference type="GO" id="GO:0005886">
    <property type="term" value="C:plasma membrane"/>
    <property type="evidence" value="ECO:0007669"/>
    <property type="project" value="TreeGrafter"/>
</dbReference>
<dbReference type="InterPro" id="IPR041844">
    <property type="entry name" value="Plantacyanin"/>
</dbReference>
<keyword evidence="1" id="KW-0472">Membrane</keyword>
<comment type="caution">
    <text evidence="3">The sequence shown here is derived from an EMBL/GenBank/DDBJ whole genome shotgun (WGS) entry which is preliminary data.</text>
</comment>
<feature type="domain" description="Phytocyanin" evidence="2">
    <location>
        <begin position="40"/>
        <end position="139"/>
    </location>
</feature>
<dbReference type="OrthoDB" id="1934652at2759"/>